<dbReference type="InterPro" id="IPR038005">
    <property type="entry name" value="RX-like_CC"/>
</dbReference>
<dbReference type="Proteomes" id="UP000006591">
    <property type="component" value="Chromosome 6"/>
</dbReference>
<evidence type="ECO:0000259" key="7">
    <source>
        <dbReference type="Pfam" id="PF00931"/>
    </source>
</evidence>
<evidence type="ECO:0000256" key="4">
    <source>
        <dbReference type="ARBA" id="ARBA00022741"/>
    </source>
</evidence>
<dbReference type="FunFam" id="3.40.50.300:FF:001091">
    <property type="entry name" value="Probable disease resistance protein At1g61300"/>
    <property type="match status" value="1"/>
</dbReference>
<dbReference type="GO" id="GO:0042742">
    <property type="term" value="P:defense response to bacterium"/>
    <property type="evidence" value="ECO:0007669"/>
    <property type="project" value="UniProtKB-ARBA"/>
</dbReference>
<dbReference type="SUPFAM" id="SSF52540">
    <property type="entry name" value="P-loop containing nucleoside triphosphate hydrolases"/>
    <property type="match status" value="1"/>
</dbReference>
<feature type="domain" description="Disease resistance N-terminal" evidence="8">
    <location>
        <begin position="7"/>
        <end position="91"/>
    </location>
</feature>
<protein>
    <recommendedName>
        <fullName evidence="13">RGH1A</fullName>
    </recommendedName>
</protein>
<dbReference type="eggNOG" id="KOG4658">
    <property type="taxonomic scope" value="Eukaryota"/>
</dbReference>
<dbReference type="Gene3D" id="1.10.10.10">
    <property type="entry name" value="Winged helix-like DNA-binding domain superfamily/Winged helix DNA-binding domain"/>
    <property type="match status" value="1"/>
</dbReference>
<keyword evidence="4" id="KW-0547">Nucleotide-binding</keyword>
<feature type="domain" description="Disease resistance protein winged helix" evidence="9">
    <location>
        <begin position="433"/>
        <end position="506"/>
    </location>
</feature>
<dbReference type="Gramene" id="ONIVA06G21990.1">
    <property type="protein sequence ID" value="ONIVA06G21990.1"/>
    <property type="gene ID" value="ONIVA06G21990"/>
</dbReference>
<evidence type="ECO:0000256" key="6">
    <source>
        <dbReference type="ARBA" id="ARBA00023054"/>
    </source>
</evidence>
<dbReference type="PANTHER" id="PTHR23155:SF1181">
    <property type="entry name" value="OS08G0170200 PROTEIN"/>
    <property type="match status" value="1"/>
</dbReference>
<evidence type="ECO:0000259" key="10">
    <source>
        <dbReference type="Pfam" id="PF23598"/>
    </source>
</evidence>
<dbReference type="Gene3D" id="1.10.8.430">
    <property type="entry name" value="Helical domain of apoptotic protease-activating factors"/>
    <property type="match status" value="1"/>
</dbReference>
<evidence type="ECO:0000313" key="11">
    <source>
        <dbReference type="EnsemblPlants" id="ONIVA06G21990.1"/>
    </source>
</evidence>
<dbReference type="Gene3D" id="3.40.50.300">
    <property type="entry name" value="P-loop containing nucleotide triphosphate hydrolases"/>
    <property type="match status" value="1"/>
</dbReference>
<dbReference type="AlphaFoldDB" id="A0A0E0HSG0"/>
<evidence type="ECO:0000313" key="12">
    <source>
        <dbReference type="Proteomes" id="UP000006591"/>
    </source>
</evidence>
<proteinExistence type="inferred from homology"/>
<organism evidence="11">
    <name type="scientific">Oryza nivara</name>
    <name type="common">Indian wild rice</name>
    <name type="synonym">Oryza sativa f. spontanea</name>
    <dbReference type="NCBI Taxonomy" id="4536"/>
    <lineage>
        <taxon>Eukaryota</taxon>
        <taxon>Viridiplantae</taxon>
        <taxon>Streptophyta</taxon>
        <taxon>Embryophyta</taxon>
        <taxon>Tracheophyta</taxon>
        <taxon>Spermatophyta</taxon>
        <taxon>Magnoliopsida</taxon>
        <taxon>Liliopsida</taxon>
        <taxon>Poales</taxon>
        <taxon>Poaceae</taxon>
        <taxon>BOP clade</taxon>
        <taxon>Oryzoideae</taxon>
        <taxon>Oryzeae</taxon>
        <taxon>Oryzinae</taxon>
        <taxon>Oryza</taxon>
    </lineage>
</organism>
<dbReference type="InterPro" id="IPR058922">
    <property type="entry name" value="WHD_DRP"/>
</dbReference>
<dbReference type="InterPro" id="IPR027417">
    <property type="entry name" value="P-loop_NTPase"/>
</dbReference>
<dbReference type="PANTHER" id="PTHR23155">
    <property type="entry name" value="DISEASE RESISTANCE PROTEIN RP"/>
    <property type="match status" value="1"/>
</dbReference>
<keyword evidence="12" id="KW-1185">Reference proteome</keyword>
<evidence type="ECO:0000256" key="3">
    <source>
        <dbReference type="ARBA" id="ARBA00022737"/>
    </source>
</evidence>
<dbReference type="Pfam" id="PF18052">
    <property type="entry name" value="Rx_N"/>
    <property type="match status" value="1"/>
</dbReference>
<dbReference type="Pfam" id="PF00931">
    <property type="entry name" value="NB-ARC"/>
    <property type="match status" value="1"/>
</dbReference>
<keyword evidence="2" id="KW-0433">Leucine-rich repeat</keyword>
<dbReference type="STRING" id="4536.A0A0E0HSG0"/>
<reference evidence="11" key="1">
    <citation type="submission" date="2015-04" db="UniProtKB">
        <authorList>
            <consortium name="EnsemblPlants"/>
        </authorList>
    </citation>
    <scope>IDENTIFICATION</scope>
    <source>
        <strain evidence="11">SL10</strain>
    </source>
</reference>
<dbReference type="InterPro" id="IPR002182">
    <property type="entry name" value="NB-ARC"/>
</dbReference>
<dbReference type="Pfam" id="PF23559">
    <property type="entry name" value="WHD_DRP"/>
    <property type="match status" value="1"/>
</dbReference>
<dbReference type="InterPro" id="IPR055414">
    <property type="entry name" value="LRR_R13L4/SHOC2-like"/>
</dbReference>
<accession>A0A0E0HSG0</accession>
<sequence>MELVTGAMGNLLPKLGQLLNEEYGLQAGLRKKIESLSWELESVHAVLRMVGEVPPEQLDQLVKLWARDLREASYDMEDIIDAFMVHIDGREEPADPHILRRLRKKISILFKKTKARREIAGAIQDINEKLEEVAARRGRYTVKNIVTKPVVPEDIDPRLLNLYKRATELVGIEGQMDNLIKMLSLGNDIDLFDKTVRVVSVVGIGGLGKTTLVKAVYEKLKPGFDCGAFVPVGQNPDMKKVLRDIIIDLDKKTYTDFNITLFDERPLINKLQEILQEKRCFIVIDDMWDKKSWGLIRCALQDSNHRSRVVVTTRVFEVATYVGDVYKMQPLSRNDSEKLLYTRIVQGEGKCLDSSLVEVCDKFLKKCSGVPLAIITIASLLANKPQEDWSEVYSTIVLGHGGNDDVENTRRILSLSYYDLPLHLKPCLLYLSIFPEDYYIEKNLLIWKWIAEGFVHEEQAPGVGLFELGEGYFNELINRSMIQPVEAEDKGYVDGCRVHDMVLDMIRLLSFEENFVTVLEGSEKQESPRIKTRRLALQHRNFEENRHQLSNVGVDQLRSFVVSECDGITVESPSFHVLRHLGNLHHLRYLGLQNVRTSELPDEVLDLSGTGIQELPESVGLLTKLLCLRANEDTRVLAGLIVKLTSLQEMWICPADISQFVKVLGKLRELRVLRTSLFTHGQDERTDRDLLESLQNLHKIHTIDIGGSSRMKSVMWEAGFTSPRHLRHLRLRSLVFYRMPVGINPLLLPNLCYLDLQVQIVKEQDMETLGRLPELRHLKLCSCKTHVVRLEKAAGDGYFRKLRYFSTPCSFLRFDLHGVICSTKTIMPRLESLEFFVRVLFLRDANLLGFDKLLGFGNHGRTSLRRVEATMACSGAHATEVEEAEAALAQVAAVHPNRPTLKTTRLGDSKIHSPYKEPTSVNPKVVVQNVNVREMKDDDGYFDFHWLLRNPRVEKFSVSIFCEDATLQEVEKAEAAARCAVDNHPNSPTLDMMRYDEDKMVLSDQHQEPEVVHRDVNVRRIKDKGHNIKFSWLLRNQYVEKFRVSINCENASFREVKEAEETAREVTWIHPNSPRVEIVRYGEDKMTNTTKWRAGKAVQGRQRSHAVMLKHGISIDIAETMLEEGDRDKEIIF</sequence>
<dbReference type="SUPFAM" id="SSF52058">
    <property type="entry name" value="L domain-like"/>
    <property type="match status" value="1"/>
</dbReference>
<reference evidence="11" key="2">
    <citation type="submission" date="2018-04" db="EMBL/GenBank/DDBJ databases">
        <title>OnivRS2 (Oryza nivara Reference Sequence Version 2).</title>
        <authorList>
            <person name="Zhang J."/>
            <person name="Kudrna D."/>
            <person name="Lee S."/>
            <person name="Talag J."/>
            <person name="Rajasekar S."/>
            <person name="Welchert J."/>
            <person name="Hsing Y.-I."/>
            <person name="Wing R.A."/>
        </authorList>
    </citation>
    <scope>NUCLEOTIDE SEQUENCE [LARGE SCALE GENOMIC DNA]</scope>
    <source>
        <strain evidence="11">SL10</strain>
    </source>
</reference>
<keyword evidence="6" id="KW-0175">Coiled coil</keyword>
<keyword evidence="3" id="KW-0677">Repeat</keyword>
<evidence type="ECO:0000259" key="8">
    <source>
        <dbReference type="Pfam" id="PF18052"/>
    </source>
</evidence>
<dbReference type="InterPro" id="IPR044974">
    <property type="entry name" value="Disease_R_plants"/>
</dbReference>
<evidence type="ECO:0000256" key="5">
    <source>
        <dbReference type="ARBA" id="ARBA00022821"/>
    </source>
</evidence>
<keyword evidence="5" id="KW-0611">Plant defense</keyword>
<name>A0A0E0HSG0_ORYNI</name>
<dbReference type="InterPro" id="IPR042197">
    <property type="entry name" value="Apaf_helical"/>
</dbReference>
<dbReference type="HOGENOM" id="CLU_000837_25_0_1"/>
<dbReference type="Pfam" id="PF23598">
    <property type="entry name" value="LRR_14"/>
    <property type="match status" value="1"/>
</dbReference>
<dbReference type="Gene3D" id="1.20.5.4130">
    <property type="match status" value="1"/>
</dbReference>
<evidence type="ECO:0000256" key="1">
    <source>
        <dbReference type="ARBA" id="ARBA00008894"/>
    </source>
</evidence>
<feature type="domain" description="Disease resistance R13L4/SHOC-2-like LRR" evidence="10">
    <location>
        <begin position="562"/>
        <end position="901"/>
    </location>
</feature>
<dbReference type="InterPro" id="IPR041118">
    <property type="entry name" value="Rx_N"/>
</dbReference>
<dbReference type="FunFam" id="1.10.10.10:FF:000322">
    <property type="entry name" value="Probable disease resistance protein At1g63360"/>
    <property type="match status" value="1"/>
</dbReference>
<dbReference type="InterPro" id="IPR032675">
    <property type="entry name" value="LRR_dom_sf"/>
</dbReference>
<dbReference type="CDD" id="cd14798">
    <property type="entry name" value="RX-CC_like"/>
    <property type="match status" value="1"/>
</dbReference>
<dbReference type="GO" id="GO:0002758">
    <property type="term" value="P:innate immune response-activating signaling pathway"/>
    <property type="evidence" value="ECO:0007669"/>
    <property type="project" value="UniProtKB-ARBA"/>
</dbReference>
<evidence type="ECO:0000259" key="9">
    <source>
        <dbReference type="Pfam" id="PF23559"/>
    </source>
</evidence>
<dbReference type="Gene3D" id="3.80.10.10">
    <property type="entry name" value="Ribonuclease Inhibitor"/>
    <property type="match status" value="1"/>
</dbReference>
<comment type="similarity">
    <text evidence="1">Belongs to the disease resistance NB-LRR family.</text>
</comment>
<dbReference type="EnsemblPlants" id="ONIVA06G21990.1">
    <property type="protein sequence ID" value="ONIVA06G21990.1"/>
    <property type="gene ID" value="ONIVA06G21990"/>
</dbReference>
<dbReference type="OMA" id="WELESVH"/>
<dbReference type="InterPro" id="IPR036388">
    <property type="entry name" value="WH-like_DNA-bd_sf"/>
</dbReference>
<evidence type="ECO:0008006" key="13">
    <source>
        <dbReference type="Google" id="ProtNLM"/>
    </source>
</evidence>
<evidence type="ECO:0000256" key="2">
    <source>
        <dbReference type="ARBA" id="ARBA00022614"/>
    </source>
</evidence>
<dbReference type="GO" id="GO:0043531">
    <property type="term" value="F:ADP binding"/>
    <property type="evidence" value="ECO:0007669"/>
    <property type="project" value="InterPro"/>
</dbReference>
<dbReference type="GO" id="GO:0009626">
    <property type="term" value="P:plant-type hypersensitive response"/>
    <property type="evidence" value="ECO:0007669"/>
    <property type="project" value="UniProtKB-ARBA"/>
</dbReference>
<feature type="domain" description="NB-ARC" evidence="7">
    <location>
        <begin position="174"/>
        <end position="340"/>
    </location>
</feature>
<dbReference type="PRINTS" id="PR00364">
    <property type="entry name" value="DISEASERSIST"/>
</dbReference>